<name>A0ABV7YQR4_9ACTN</name>
<dbReference type="Proteomes" id="UP001595699">
    <property type="component" value="Unassembled WGS sequence"/>
</dbReference>
<keyword evidence="2" id="KW-1185">Reference proteome</keyword>
<dbReference type="RefSeq" id="WP_205121793.1">
    <property type="nucleotide sequence ID" value="NZ_JAFBCM010000001.1"/>
</dbReference>
<comment type="caution">
    <text evidence="1">The sequence shown here is derived from an EMBL/GenBank/DDBJ whole genome shotgun (WGS) entry which is preliminary data.</text>
</comment>
<protein>
    <submittedName>
        <fullName evidence="1">Uncharacterized protein</fullName>
    </submittedName>
</protein>
<dbReference type="EMBL" id="JBHRZH010000053">
    <property type="protein sequence ID" value="MFC3766404.1"/>
    <property type="molecule type" value="Genomic_DNA"/>
</dbReference>
<sequence>MYERRLLIVLDDAADEAQVRPAPSQRSGVQVYRHIAPESGRVDGQVPLDGRPSLDRRRVGLLAEIAGSERIGRVVVAAESIAELSICRSRSASPVLAWRRTRRGASGSWRSY</sequence>
<gene>
    <name evidence="1" type="ORF">ACFOUW_36635</name>
</gene>
<evidence type="ECO:0000313" key="2">
    <source>
        <dbReference type="Proteomes" id="UP001595699"/>
    </source>
</evidence>
<reference evidence="2" key="1">
    <citation type="journal article" date="2019" name="Int. J. Syst. Evol. Microbiol.">
        <title>The Global Catalogue of Microorganisms (GCM) 10K type strain sequencing project: providing services to taxonomists for standard genome sequencing and annotation.</title>
        <authorList>
            <consortium name="The Broad Institute Genomics Platform"/>
            <consortium name="The Broad Institute Genome Sequencing Center for Infectious Disease"/>
            <person name="Wu L."/>
            <person name="Ma J."/>
        </authorList>
    </citation>
    <scope>NUCLEOTIDE SEQUENCE [LARGE SCALE GENOMIC DNA]</scope>
    <source>
        <strain evidence="2">CGMCC 4.7241</strain>
    </source>
</reference>
<accession>A0ABV7YQR4</accession>
<proteinExistence type="predicted"/>
<evidence type="ECO:0000313" key="1">
    <source>
        <dbReference type="EMBL" id="MFC3766404.1"/>
    </source>
</evidence>
<organism evidence="1 2">
    <name type="scientific">Tenggerimyces flavus</name>
    <dbReference type="NCBI Taxonomy" id="1708749"/>
    <lineage>
        <taxon>Bacteria</taxon>
        <taxon>Bacillati</taxon>
        <taxon>Actinomycetota</taxon>
        <taxon>Actinomycetes</taxon>
        <taxon>Propionibacteriales</taxon>
        <taxon>Nocardioidaceae</taxon>
        <taxon>Tenggerimyces</taxon>
    </lineage>
</organism>